<keyword evidence="6" id="KW-1185">Reference proteome</keyword>
<dbReference type="Gene3D" id="3.40.50.2300">
    <property type="match status" value="2"/>
</dbReference>
<dbReference type="InterPro" id="IPR010982">
    <property type="entry name" value="Lambda_DNA-bd_dom_sf"/>
</dbReference>
<dbReference type="GO" id="GO:0000976">
    <property type="term" value="F:transcription cis-regulatory region binding"/>
    <property type="evidence" value="ECO:0007669"/>
    <property type="project" value="TreeGrafter"/>
</dbReference>
<gene>
    <name evidence="5" type="ORF">HF682_16040</name>
</gene>
<dbReference type="PANTHER" id="PTHR30146">
    <property type="entry name" value="LACI-RELATED TRANSCRIPTIONAL REPRESSOR"/>
    <property type="match status" value="1"/>
</dbReference>
<proteinExistence type="predicted"/>
<reference evidence="5 6" key="1">
    <citation type="submission" date="2020-04" db="EMBL/GenBank/DDBJ databases">
        <title>Draft genome of Leeia sp. IMCC25680.</title>
        <authorList>
            <person name="Song J."/>
            <person name="Cho J.-C."/>
        </authorList>
    </citation>
    <scope>NUCLEOTIDE SEQUENCE [LARGE SCALE GENOMIC DNA]</scope>
    <source>
        <strain evidence="5 6">IMCC25680</strain>
    </source>
</reference>
<evidence type="ECO:0000256" key="3">
    <source>
        <dbReference type="ARBA" id="ARBA00023163"/>
    </source>
</evidence>
<keyword evidence="2 5" id="KW-0238">DNA-binding</keyword>
<evidence type="ECO:0000256" key="1">
    <source>
        <dbReference type="ARBA" id="ARBA00023015"/>
    </source>
</evidence>
<dbReference type="PROSITE" id="PS50932">
    <property type="entry name" value="HTH_LACI_2"/>
    <property type="match status" value="1"/>
</dbReference>
<dbReference type="Pfam" id="PF00356">
    <property type="entry name" value="LacI"/>
    <property type="match status" value="1"/>
</dbReference>
<evidence type="ECO:0000256" key="2">
    <source>
        <dbReference type="ARBA" id="ARBA00023125"/>
    </source>
</evidence>
<name>A0A847SHM6_9NEIS</name>
<keyword evidence="1" id="KW-0805">Transcription regulation</keyword>
<comment type="caution">
    <text evidence="5">The sequence shown here is derived from an EMBL/GenBank/DDBJ whole genome shotgun (WGS) entry which is preliminary data.</text>
</comment>
<dbReference type="EMBL" id="JABAIM010000004">
    <property type="protein sequence ID" value="NLR76679.1"/>
    <property type="molecule type" value="Genomic_DNA"/>
</dbReference>
<sequence length="355" mass="39141">MRTGKVTLKTLVERTGLSLGTVSRALKDAPEVRPETRELVKQMARQLGYTPNLGGVKLRTGKTYTLCIVLPVDTRAQDFTDSGYMALTSGIHKALQGTLYSLIVQPQLMDEDELAGLRHVVEAKVADGVILTQTRPDDVRIRYLLEQGMPFVTYGRSELHTPHAWFDTDHEDMAYRATRRLLDKGHQRIALLNPPAHLLYSRHREYGYRRALREAGLPQDPALMTASELSAADGQQLVLQLAAQPDRPTAFICANEYAALGALSAFQQLGWQAGRDACLIATDDSNISAYFVPPLTTYYSSLVDAGTALGQLLLRRIAGVAAEQLQQLTCAELLERQDDRWPPQGAVLSQRAGGS</sequence>
<dbReference type="GO" id="GO:0003700">
    <property type="term" value="F:DNA-binding transcription factor activity"/>
    <property type="evidence" value="ECO:0007669"/>
    <property type="project" value="TreeGrafter"/>
</dbReference>
<dbReference type="CDD" id="cd20009">
    <property type="entry name" value="PBP1_RafR-like"/>
    <property type="match status" value="1"/>
</dbReference>
<dbReference type="InterPro" id="IPR000843">
    <property type="entry name" value="HTH_LacI"/>
</dbReference>
<dbReference type="SUPFAM" id="SSF53822">
    <property type="entry name" value="Periplasmic binding protein-like I"/>
    <property type="match status" value="1"/>
</dbReference>
<dbReference type="Proteomes" id="UP000587991">
    <property type="component" value="Unassembled WGS sequence"/>
</dbReference>
<organism evidence="5 6">
    <name type="scientific">Leeia aquatica</name>
    <dbReference type="NCBI Taxonomy" id="2725557"/>
    <lineage>
        <taxon>Bacteria</taxon>
        <taxon>Pseudomonadati</taxon>
        <taxon>Pseudomonadota</taxon>
        <taxon>Betaproteobacteria</taxon>
        <taxon>Neisseriales</taxon>
        <taxon>Leeiaceae</taxon>
        <taxon>Leeia</taxon>
    </lineage>
</organism>
<evidence type="ECO:0000313" key="6">
    <source>
        <dbReference type="Proteomes" id="UP000587991"/>
    </source>
</evidence>
<dbReference type="SUPFAM" id="SSF47413">
    <property type="entry name" value="lambda repressor-like DNA-binding domains"/>
    <property type="match status" value="1"/>
</dbReference>
<evidence type="ECO:0000259" key="4">
    <source>
        <dbReference type="PROSITE" id="PS50932"/>
    </source>
</evidence>
<keyword evidence="3" id="KW-0804">Transcription</keyword>
<dbReference type="AlphaFoldDB" id="A0A847SHM6"/>
<dbReference type="SMART" id="SM00354">
    <property type="entry name" value="HTH_LACI"/>
    <property type="match status" value="1"/>
</dbReference>
<dbReference type="PANTHER" id="PTHR30146:SF109">
    <property type="entry name" value="HTH-TYPE TRANSCRIPTIONAL REGULATOR GALS"/>
    <property type="match status" value="1"/>
</dbReference>
<dbReference type="RefSeq" id="WP_168878344.1">
    <property type="nucleotide sequence ID" value="NZ_JABAIM010000004.1"/>
</dbReference>
<dbReference type="Pfam" id="PF13377">
    <property type="entry name" value="Peripla_BP_3"/>
    <property type="match status" value="1"/>
</dbReference>
<dbReference type="CDD" id="cd01392">
    <property type="entry name" value="HTH_LacI"/>
    <property type="match status" value="1"/>
</dbReference>
<feature type="domain" description="HTH lacI-type" evidence="4">
    <location>
        <begin position="6"/>
        <end position="60"/>
    </location>
</feature>
<dbReference type="InterPro" id="IPR046335">
    <property type="entry name" value="LacI/GalR-like_sensor"/>
</dbReference>
<accession>A0A847SHM6</accession>
<dbReference type="Gene3D" id="1.10.260.40">
    <property type="entry name" value="lambda repressor-like DNA-binding domains"/>
    <property type="match status" value="1"/>
</dbReference>
<protein>
    <submittedName>
        <fullName evidence="5">LacI family DNA-binding transcriptional regulator</fullName>
    </submittedName>
</protein>
<evidence type="ECO:0000313" key="5">
    <source>
        <dbReference type="EMBL" id="NLR76679.1"/>
    </source>
</evidence>
<dbReference type="InterPro" id="IPR028082">
    <property type="entry name" value="Peripla_BP_I"/>
</dbReference>